<dbReference type="InterPro" id="IPR026891">
    <property type="entry name" value="Fn3-like"/>
</dbReference>
<evidence type="ECO:0000259" key="2">
    <source>
        <dbReference type="SMART" id="SM01217"/>
    </source>
</evidence>
<dbReference type="SMART" id="SM01217">
    <property type="entry name" value="Fn3_like"/>
    <property type="match status" value="1"/>
</dbReference>
<organism evidence="3 4">
    <name type="scientific">Ilex paraguariensis</name>
    <name type="common">yerba mate</name>
    <dbReference type="NCBI Taxonomy" id="185542"/>
    <lineage>
        <taxon>Eukaryota</taxon>
        <taxon>Viridiplantae</taxon>
        <taxon>Streptophyta</taxon>
        <taxon>Embryophyta</taxon>
        <taxon>Tracheophyta</taxon>
        <taxon>Spermatophyta</taxon>
        <taxon>Magnoliopsida</taxon>
        <taxon>eudicotyledons</taxon>
        <taxon>Gunneridae</taxon>
        <taxon>Pentapetalae</taxon>
        <taxon>asterids</taxon>
        <taxon>campanulids</taxon>
        <taxon>Aquifoliales</taxon>
        <taxon>Aquifoliaceae</taxon>
        <taxon>Ilex</taxon>
    </lineage>
</organism>
<feature type="domain" description="Fibronectin type III-like" evidence="2">
    <location>
        <begin position="104"/>
        <end position="176"/>
    </location>
</feature>
<name>A0ABC8S4F0_9AQUA</name>
<dbReference type="AlphaFoldDB" id="A0ABC8S4F0"/>
<comment type="similarity">
    <text evidence="1">Belongs to the glycosyl hydrolase 3 family.</text>
</comment>
<dbReference type="Proteomes" id="UP001642360">
    <property type="component" value="Unassembled WGS sequence"/>
</dbReference>
<dbReference type="InterPro" id="IPR044993">
    <property type="entry name" value="BXL"/>
</dbReference>
<dbReference type="InterPro" id="IPR013783">
    <property type="entry name" value="Ig-like_fold"/>
</dbReference>
<gene>
    <name evidence="3" type="ORF">ILEXP_LOCUS18179</name>
</gene>
<dbReference type="PANTHER" id="PTHR42721:SF3">
    <property type="entry name" value="BETA-D-XYLOSIDASE 5-RELATED"/>
    <property type="match status" value="1"/>
</dbReference>
<evidence type="ECO:0000313" key="3">
    <source>
        <dbReference type="EMBL" id="CAK9150069.1"/>
    </source>
</evidence>
<accession>A0ABC8S4F0</accession>
<proteinExistence type="inferred from homology"/>
<keyword evidence="4" id="KW-1185">Reference proteome</keyword>
<dbReference type="Pfam" id="PF14310">
    <property type="entry name" value="Fn3-like"/>
    <property type="match status" value="1"/>
</dbReference>
<sequence length="200" mass="22013">MTDMNMRANATRNFPGRTYRFYTGKSIYEFGHGLSYSTFSKFIISAPSTILIKPITTTTHQPPNTLTSTTTNGQAINISTINCQNLQFQVNVGVKNHGEIDGPHVVLVFWKPASSQGVTGIPNVQLVGFERVVVKREKTEMVTVELDVCKDLSVADGDGKRKLITGQHALVIGSSSERQVKHHFNIRVANSEDQGSLTCM</sequence>
<dbReference type="PANTHER" id="PTHR42721">
    <property type="entry name" value="SUGAR HYDROLASE-RELATED"/>
    <property type="match status" value="1"/>
</dbReference>
<reference evidence="3 4" key="1">
    <citation type="submission" date="2024-02" db="EMBL/GenBank/DDBJ databases">
        <authorList>
            <person name="Vignale AGUSTIN F."/>
            <person name="Sosa J E."/>
            <person name="Modenutti C."/>
        </authorList>
    </citation>
    <scope>NUCLEOTIDE SEQUENCE [LARGE SCALE GENOMIC DNA]</scope>
</reference>
<comment type="caution">
    <text evidence="3">The sequence shown here is derived from an EMBL/GenBank/DDBJ whole genome shotgun (WGS) entry which is preliminary data.</text>
</comment>
<dbReference type="EMBL" id="CAUOFW020001973">
    <property type="protein sequence ID" value="CAK9150069.1"/>
    <property type="molecule type" value="Genomic_DNA"/>
</dbReference>
<protein>
    <recommendedName>
        <fullName evidence="2">Fibronectin type III-like domain-containing protein</fullName>
    </recommendedName>
</protein>
<evidence type="ECO:0000256" key="1">
    <source>
        <dbReference type="ARBA" id="ARBA00005336"/>
    </source>
</evidence>
<evidence type="ECO:0000313" key="4">
    <source>
        <dbReference type="Proteomes" id="UP001642360"/>
    </source>
</evidence>
<dbReference type="Gene3D" id="2.60.40.10">
    <property type="entry name" value="Immunoglobulins"/>
    <property type="match status" value="1"/>
</dbReference>